<dbReference type="Proteomes" id="UP000323274">
    <property type="component" value="Unassembled WGS sequence"/>
</dbReference>
<keyword evidence="2" id="KW-0238">DNA-binding</keyword>
<sequence>MTESIGKLLKIAHTSLMRDLDAIAQPHGLTAVQMTIIDYLSNASRVTTQHDIEQEFNIQGSTVTVMLDRMANKNLITRQKSTKDKRINEIHLTTRGFEVSDIIKGYIAEHDSRMLAPFTDAEQTVILQFLKMVGQSVTQKEK</sequence>
<protein>
    <submittedName>
        <fullName evidence="4">Uncharacterized protein</fullName>
    </submittedName>
</protein>
<evidence type="ECO:0000256" key="3">
    <source>
        <dbReference type="ARBA" id="ARBA00023163"/>
    </source>
</evidence>
<evidence type="ECO:0000256" key="2">
    <source>
        <dbReference type="ARBA" id="ARBA00023125"/>
    </source>
</evidence>
<dbReference type="AlphaFoldDB" id="A0A5A5U359"/>
<proteinExistence type="predicted"/>
<organism evidence="4 5">
    <name type="scientific">Leuconostoc citreum</name>
    <dbReference type="NCBI Taxonomy" id="33964"/>
    <lineage>
        <taxon>Bacteria</taxon>
        <taxon>Bacillati</taxon>
        <taxon>Bacillota</taxon>
        <taxon>Bacilli</taxon>
        <taxon>Lactobacillales</taxon>
        <taxon>Lactobacillaceae</taxon>
        <taxon>Leuconostoc</taxon>
    </lineage>
</organism>
<dbReference type="InterPro" id="IPR036390">
    <property type="entry name" value="WH_DNA-bd_sf"/>
</dbReference>
<dbReference type="PROSITE" id="PS50995">
    <property type="entry name" value="HTH_MARR_2"/>
    <property type="match status" value="1"/>
</dbReference>
<dbReference type="GO" id="GO:0003677">
    <property type="term" value="F:DNA binding"/>
    <property type="evidence" value="ECO:0007669"/>
    <property type="project" value="UniProtKB-KW"/>
</dbReference>
<keyword evidence="3" id="KW-0804">Transcription</keyword>
<reference evidence="4 5" key="1">
    <citation type="submission" date="2019-04" db="EMBL/GenBank/DDBJ databases">
        <title>A pseudo-fructophilic Leuconostoc citreum strain F192-5 isolated from peel of satsuma mandarin: the first report for isolation and characterization of strain-dependent fructophilic-like characteristics.</title>
        <authorList>
            <person name="Maeno S."/>
            <person name="Tanizawa Y."/>
            <person name="Kajikawa A."/>
            <person name="Kanesaki Y."/>
            <person name="Kubota E."/>
            <person name="Arita M."/>
            <person name="Leon D."/>
            <person name="Endo A."/>
        </authorList>
    </citation>
    <scope>NUCLEOTIDE SEQUENCE [LARGE SCALE GENOMIC DNA]</scope>
    <source>
        <strain evidence="4 5">F192-5</strain>
    </source>
</reference>
<gene>
    <name evidence="4" type="ORF">LCIT_15250</name>
</gene>
<dbReference type="Pfam" id="PF12802">
    <property type="entry name" value="MarR_2"/>
    <property type="match status" value="1"/>
</dbReference>
<dbReference type="SMART" id="SM00347">
    <property type="entry name" value="HTH_MARR"/>
    <property type="match status" value="1"/>
</dbReference>
<evidence type="ECO:0000256" key="1">
    <source>
        <dbReference type="ARBA" id="ARBA00023015"/>
    </source>
</evidence>
<name>A0A5A5U359_LEUCI</name>
<evidence type="ECO:0000313" key="4">
    <source>
        <dbReference type="EMBL" id="GDZ84283.1"/>
    </source>
</evidence>
<dbReference type="InterPro" id="IPR036388">
    <property type="entry name" value="WH-like_DNA-bd_sf"/>
</dbReference>
<dbReference type="Gene3D" id="1.10.10.10">
    <property type="entry name" value="Winged helix-like DNA-binding domain superfamily/Winged helix DNA-binding domain"/>
    <property type="match status" value="1"/>
</dbReference>
<accession>A0A5A5U359</accession>
<keyword evidence="1" id="KW-0805">Transcription regulation</keyword>
<dbReference type="OMA" id="IHEYMKQ"/>
<dbReference type="PANTHER" id="PTHR42756">
    <property type="entry name" value="TRANSCRIPTIONAL REGULATOR, MARR"/>
    <property type="match status" value="1"/>
</dbReference>
<dbReference type="PRINTS" id="PR00598">
    <property type="entry name" value="HTHMARR"/>
</dbReference>
<evidence type="ECO:0000313" key="5">
    <source>
        <dbReference type="Proteomes" id="UP000323274"/>
    </source>
</evidence>
<dbReference type="GeneID" id="61103063"/>
<dbReference type="PANTHER" id="PTHR42756:SF1">
    <property type="entry name" value="TRANSCRIPTIONAL REPRESSOR OF EMRAB OPERON"/>
    <property type="match status" value="1"/>
</dbReference>
<dbReference type="InterPro" id="IPR000835">
    <property type="entry name" value="HTH_MarR-typ"/>
</dbReference>
<comment type="caution">
    <text evidence="4">The sequence shown here is derived from an EMBL/GenBank/DDBJ whole genome shotgun (WGS) entry which is preliminary data.</text>
</comment>
<dbReference type="EMBL" id="BJJW01000009">
    <property type="protein sequence ID" value="GDZ84283.1"/>
    <property type="molecule type" value="Genomic_DNA"/>
</dbReference>
<dbReference type="SUPFAM" id="SSF46785">
    <property type="entry name" value="Winged helix' DNA-binding domain"/>
    <property type="match status" value="1"/>
</dbReference>
<dbReference type="GO" id="GO:0003700">
    <property type="term" value="F:DNA-binding transcription factor activity"/>
    <property type="evidence" value="ECO:0007669"/>
    <property type="project" value="InterPro"/>
</dbReference>
<dbReference type="RefSeq" id="WP_004905120.1">
    <property type="nucleotide sequence ID" value="NZ_BJJW01000009.1"/>
</dbReference>